<dbReference type="GO" id="GO:0005634">
    <property type="term" value="C:nucleus"/>
    <property type="evidence" value="ECO:0007669"/>
    <property type="project" value="TreeGrafter"/>
</dbReference>
<feature type="compositionally biased region" description="Basic residues" evidence="2">
    <location>
        <begin position="198"/>
        <end position="210"/>
    </location>
</feature>
<dbReference type="Pfam" id="PF04641">
    <property type="entry name" value="Rtf2"/>
    <property type="match status" value="1"/>
</dbReference>
<keyword evidence="3" id="KW-1185">Reference proteome</keyword>
<dbReference type="RefSeq" id="XP_033458349.1">
    <property type="nucleotide sequence ID" value="XM_033601628.1"/>
</dbReference>
<reference evidence="4" key="3">
    <citation type="submission" date="2025-08" db="UniProtKB">
        <authorList>
            <consortium name="RefSeq"/>
        </authorList>
    </citation>
    <scope>IDENTIFICATION</scope>
    <source>
        <strain evidence="4">CBS 342.82</strain>
    </source>
</reference>
<dbReference type="AlphaFoldDB" id="A0A6J3M058"/>
<dbReference type="PANTHER" id="PTHR12775">
    <property type="entry name" value="PROTEIN C20ORF43 HOMOLOG"/>
    <property type="match status" value="1"/>
</dbReference>
<gene>
    <name evidence="4" type="ORF">K489DRAFT_322476</name>
</gene>
<reference evidence="4" key="2">
    <citation type="submission" date="2020-04" db="EMBL/GenBank/DDBJ databases">
        <authorList>
            <consortium name="NCBI Genome Project"/>
        </authorList>
    </citation>
    <scope>NUCLEOTIDE SEQUENCE</scope>
    <source>
        <strain evidence="4">CBS 342.82</strain>
    </source>
</reference>
<feature type="region of interest" description="Disordered" evidence="2">
    <location>
        <begin position="195"/>
        <end position="292"/>
    </location>
</feature>
<protein>
    <submittedName>
        <fullName evidence="4">DUF602-domain-containing protein</fullName>
    </submittedName>
</protein>
<dbReference type="Proteomes" id="UP000504637">
    <property type="component" value="Unplaced"/>
</dbReference>
<dbReference type="InterPro" id="IPR006735">
    <property type="entry name" value="Rtf2"/>
</dbReference>
<dbReference type="GeneID" id="54359428"/>
<evidence type="ECO:0000256" key="2">
    <source>
        <dbReference type="SAM" id="MobiDB-lite"/>
    </source>
</evidence>
<organism evidence="4">
    <name type="scientific">Dissoconium aciculare CBS 342.82</name>
    <dbReference type="NCBI Taxonomy" id="1314786"/>
    <lineage>
        <taxon>Eukaryota</taxon>
        <taxon>Fungi</taxon>
        <taxon>Dikarya</taxon>
        <taxon>Ascomycota</taxon>
        <taxon>Pezizomycotina</taxon>
        <taxon>Dothideomycetes</taxon>
        <taxon>Dothideomycetidae</taxon>
        <taxon>Mycosphaerellales</taxon>
        <taxon>Dissoconiaceae</taxon>
        <taxon>Dissoconium</taxon>
    </lineage>
</organism>
<feature type="compositionally biased region" description="Polar residues" evidence="2">
    <location>
        <begin position="230"/>
        <end position="247"/>
    </location>
</feature>
<feature type="compositionally biased region" description="Polar residues" evidence="2">
    <location>
        <begin position="22"/>
        <end position="44"/>
    </location>
</feature>
<accession>A0A6J3M058</accession>
<dbReference type="GO" id="GO:0006274">
    <property type="term" value="P:DNA replication termination"/>
    <property type="evidence" value="ECO:0007669"/>
    <property type="project" value="TreeGrafter"/>
</dbReference>
<comment type="similarity">
    <text evidence="1">Belongs to the rtf2 family.</text>
</comment>
<sequence length="292" mass="31987">MGNDGGSIPTRRELVKEAARNPSATALKESQQEQQTYQWTTDPISRQPLERPVVSDATGRLYNKSTVLEYLVEGTRAADFVNTTRGSIKSLKDVVEVIFEVDDAAGKDKRNERWKCPVTGDQMGPGAKAVYLVPCGHAFAGSAVKEASSSEAGGQKCLTCDAEYAPNDVVPILSTAPTDIARLALRVKTLQEKGLTHSLKKASASKKRKKQKEEEEEENVAAKNKAVSKGINNASTASLTSKVLQEQEQAKRRRMHNENVKSLFSSRDQTKPIGKSADFMTRGFSMPTENKR</sequence>
<dbReference type="CDD" id="cd16653">
    <property type="entry name" value="RING-like_Rtf2"/>
    <property type="match status" value="1"/>
</dbReference>
<feature type="region of interest" description="Disordered" evidence="2">
    <location>
        <begin position="1"/>
        <end position="49"/>
    </location>
</feature>
<dbReference type="InterPro" id="IPR027799">
    <property type="entry name" value="Rtf2_RING-finger"/>
</dbReference>
<evidence type="ECO:0000313" key="4">
    <source>
        <dbReference type="RefSeq" id="XP_033458349.1"/>
    </source>
</evidence>
<evidence type="ECO:0000313" key="3">
    <source>
        <dbReference type="Proteomes" id="UP000504637"/>
    </source>
</evidence>
<feature type="compositionally biased region" description="Basic and acidic residues" evidence="2">
    <location>
        <begin position="10"/>
        <end position="19"/>
    </location>
</feature>
<dbReference type="OrthoDB" id="247013at2759"/>
<proteinExistence type="inferred from homology"/>
<reference evidence="4" key="1">
    <citation type="submission" date="2020-01" db="EMBL/GenBank/DDBJ databases">
        <authorList>
            <consortium name="DOE Joint Genome Institute"/>
            <person name="Haridas S."/>
            <person name="Albert R."/>
            <person name="Binder M."/>
            <person name="Bloem J."/>
            <person name="Labutti K."/>
            <person name="Salamov A."/>
            <person name="Andreopoulos B."/>
            <person name="Baker S.E."/>
            <person name="Barry K."/>
            <person name="Bills G."/>
            <person name="Bluhm B.H."/>
            <person name="Cannon C."/>
            <person name="Castanera R."/>
            <person name="Culley D.E."/>
            <person name="Daum C."/>
            <person name="Ezra D."/>
            <person name="Gonzalez J.B."/>
            <person name="Henrissat B."/>
            <person name="Kuo A."/>
            <person name="Liang C."/>
            <person name="Lipzen A."/>
            <person name="Lutzoni F."/>
            <person name="Magnuson J."/>
            <person name="Mondo S."/>
            <person name="Nolan M."/>
            <person name="Ohm R."/>
            <person name="Pangilinan J."/>
            <person name="Park H.-J."/>
            <person name="Ramirez L."/>
            <person name="Alfaro M."/>
            <person name="Sun H."/>
            <person name="Tritt A."/>
            <person name="Yoshinaga Y."/>
            <person name="Zwiers L.-H."/>
            <person name="Turgeon B.G."/>
            <person name="Goodwin S.B."/>
            <person name="Spatafora J.W."/>
            <person name="Crous P.W."/>
            <person name="Grigoriev I.V."/>
        </authorList>
    </citation>
    <scope>NUCLEOTIDE SEQUENCE</scope>
    <source>
        <strain evidence="4">CBS 342.82</strain>
    </source>
</reference>
<evidence type="ECO:0000256" key="1">
    <source>
        <dbReference type="ARBA" id="ARBA00009885"/>
    </source>
</evidence>
<dbReference type="PANTHER" id="PTHR12775:SF0">
    <property type="entry name" value="REPLICATION TERMINATION FACTOR 2"/>
    <property type="match status" value="1"/>
</dbReference>
<name>A0A6J3M058_9PEZI</name>